<name>A0A0E9Q2F1_ANGAN</name>
<dbReference type="EMBL" id="GBXM01097663">
    <property type="protein sequence ID" value="JAH10914.1"/>
    <property type="molecule type" value="Transcribed_RNA"/>
</dbReference>
<reference evidence="1" key="1">
    <citation type="submission" date="2014-11" db="EMBL/GenBank/DDBJ databases">
        <authorList>
            <person name="Amaro Gonzalez C."/>
        </authorList>
    </citation>
    <scope>NUCLEOTIDE SEQUENCE</scope>
</reference>
<sequence>MFSDPVERKATTRGN</sequence>
<accession>A0A0E9Q2F1</accession>
<proteinExistence type="predicted"/>
<organism evidence="1">
    <name type="scientific">Anguilla anguilla</name>
    <name type="common">European freshwater eel</name>
    <name type="synonym">Muraena anguilla</name>
    <dbReference type="NCBI Taxonomy" id="7936"/>
    <lineage>
        <taxon>Eukaryota</taxon>
        <taxon>Metazoa</taxon>
        <taxon>Chordata</taxon>
        <taxon>Craniata</taxon>
        <taxon>Vertebrata</taxon>
        <taxon>Euteleostomi</taxon>
        <taxon>Actinopterygii</taxon>
        <taxon>Neopterygii</taxon>
        <taxon>Teleostei</taxon>
        <taxon>Anguilliformes</taxon>
        <taxon>Anguillidae</taxon>
        <taxon>Anguilla</taxon>
    </lineage>
</organism>
<protein>
    <submittedName>
        <fullName evidence="1">Uncharacterized protein</fullName>
    </submittedName>
</protein>
<reference evidence="1" key="2">
    <citation type="journal article" date="2015" name="Fish Shellfish Immunol.">
        <title>Early steps in the European eel (Anguilla anguilla)-Vibrio vulnificus interaction in the gills: Role of the RtxA13 toxin.</title>
        <authorList>
            <person name="Callol A."/>
            <person name="Pajuelo D."/>
            <person name="Ebbesson L."/>
            <person name="Teles M."/>
            <person name="MacKenzie S."/>
            <person name="Amaro C."/>
        </authorList>
    </citation>
    <scope>NUCLEOTIDE SEQUENCE</scope>
</reference>
<evidence type="ECO:0000313" key="1">
    <source>
        <dbReference type="EMBL" id="JAH10914.1"/>
    </source>
</evidence>